<accession>A0ABQ2F7L4</accession>
<dbReference type="EMBL" id="BMLB01000003">
    <property type="protein sequence ID" value="GGK69821.1"/>
    <property type="molecule type" value="Genomic_DNA"/>
</dbReference>
<dbReference type="Proteomes" id="UP000662111">
    <property type="component" value="Unassembled WGS sequence"/>
</dbReference>
<feature type="domain" description="AB hydrolase-1" evidence="1">
    <location>
        <begin position="41"/>
        <end position="267"/>
    </location>
</feature>
<dbReference type="RefSeq" id="WP_029202467.1">
    <property type="nucleotide sequence ID" value="NZ_BMLB01000003.1"/>
</dbReference>
<proteinExistence type="predicted"/>
<evidence type="ECO:0000313" key="2">
    <source>
        <dbReference type="EMBL" id="GGK69821.1"/>
    </source>
</evidence>
<sequence length="279" mass="28979">MTAPDRTTSTPTLRGHWLTPDRGRPLLVVGPSLGTGVVALWDDCARVVSRSADVEVDVLGWDLPGHGGSDPFDEPFGLEDLAEGVVALVERARPGADFVHAGVSVAGAVGLALAAGHGSTTDGSGRGRVRGSAVICSGAKIGTADGWAERADLVRRAGTPVMVEGSAQRWFAPGFIEREPRTATALLTTLQHADKDSYARVCDALGRADLRPDLAGIPVPVLVMGGRHDAVVDPESQQELAARIPDASLVIVEDAAHLAPAESPTEVGEVLASWMAGLR</sequence>
<dbReference type="Pfam" id="PF12697">
    <property type="entry name" value="Abhydrolase_6"/>
    <property type="match status" value="1"/>
</dbReference>
<evidence type="ECO:0000313" key="3">
    <source>
        <dbReference type="Proteomes" id="UP000662111"/>
    </source>
</evidence>
<dbReference type="InterPro" id="IPR029058">
    <property type="entry name" value="AB_hydrolase_fold"/>
</dbReference>
<evidence type="ECO:0000259" key="1">
    <source>
        <dbReference type="Pfam" id="PF12697"/>
    </source>
</evidence>
<dbReference type="Gene3D" id="3.40.50.1820">
    <property type="entry name" value="alpha/beta hydrolase"/>
    <property type="match status" value="1"/>
</dbReference>
<dbReference type="SUPFAM" id="SSF53474">
    <property type="entry name" value="alpha/beta-Hydrolases"/>
    <property type="match status" value="1"/>
</dbReference>
<dbReference type="PRINTS" id="PR00412">
    <property type="entry name" value="EPOXHYDRLASE"/>
</dbReference>
<organism evidence="2 3">
    <name type="scientific">Ornithinimicrobium pekingense</name>
    <dbReference type="NCBI Taxonomy" id="384677"/>
    <lineage>
        <taxon>Bacteria</taxon>
        <taxon>Bacillati</taxon>
        <taxon>Actinomycetota</taxon>
        <taxon>Actinomycetes</taxon>
        <taxon>Micrococcales</taxon>
        <taxon>Ornithinimicrobiaceae</taxon>
        <taxon>Ornithinimicrobium</taxon>
    </lineage>
</organism>
<dbReference type="InterPro" id="IPR000073">
    <property type="entry name" value="AB_hydrolase_1"/>
</dbReference>
<dbReference type="PANTHER" id="PTHR43194:SF5">
    <property type="entry name" value="PIMELOYL-[ACYL-CARRIER PROTEIN] METHYL ESTER ESTERASE"/>
    <property type="match status" value="1"/>
</dbReference>
<name>A0ABQ2F7L4_9MICO</name>
<gene>
    <name evidence="2" type="ORF">GCM10011509_17760</name>
</gene>
<dbReference type="InterPro" id="IPR050228">
    <property type="entry name" value="Carboxylesterase_BioH"/>
</dbReference>
<protein>
    <recommendedName>
        <fullName evidence="1">AB hydrolase-1 domain-containing protein</fullName>
    </recommendedName>
</protein>
<reference evidence="3" key="1">
    <citation type="journal article" date="2019" name="Int. J. Syst. Evol. Microbiol.">
        <title>The Global Catalogue of Microorganisms (GCM) 10K type strain sequencing project: providing services to taxonomists for standard genome sequencing and annotation.</title>
        <authorList>
            <consortium name="The Broad Institute Genomics Platform"/>
            <consortium name="The Broad Institute Genome Sequencing Center for Infectious Disease"/>
            <person name="Wu L."/>
            <person name="Ma J."/>
        </authorList>
    </citation>
    <scope>NUCLEOTIDE SEQUENCE [LARGE SCALE GENOMIC DNA]</scope>
    <source>
        <strain evidence="3">CGMCC 1.5362</strain>
    </source>
</reference>
<dbReference type="InterPro" id="IPR000639">
    <property type="entry name" value="Epox_hydrolase-like"/>
</dbReference>
<keyword evidence="3" id="KW-1185">Reference proteome</keyword>
<comment type="caution">
    <text evidence="2">The sequence shown here is derived from an EMBL/GenBank/DDBJ whole genome shotgun (WGS) entry which is preliminary data.</text>
</comment>
<dbReference type="PANTHER" id="PTHR43194">
    <property type="entry name" value="HYDROLASE ALPHA/BETA FOLD FAMILY"/>
    <property type="match status" value="1"/>
</dbReference>